<name>A0A167VGF8_9EURO</name>
<dbReference type="EMBL" id="AZGZ01000033">
    <property type="protein sequence ID" value="KZZ87495.1"/>
    <property type="molecule type" value="Genomic_DNA"/>
</dbReference>
<sequence length="142" mass="16036">MASIPPDVDKSQAALDDGSTRNQSLEQSGKISEKQQDLDIEAGLESKQGQIISASSPPSADNLYETGYKKNWYHKLNPLRWQKTPPLPETRQENREKKAGFLSVITFQWVAPLMTVSQSSYINRHNHIIPNNHDIDRIPTNP</sequence>
<reference evidence="2 3" key="1">
    <citation type="journal article" date="2016" name="Genome Biol. Evol.">
        <title>Divergent and convergent evolution of fungal pathogenicity.</title>
        <authorList>
            <person name="Shang Y."/>
            <person name="Xiao G."/>
            <person name="Zheng P."/>
            <person name="Cen K."/>
            <person name="Zhan S."/>
            <person name="Wang C."/>
        </authorList>
    </citation>
    <scope>NUCLEOTIDE SEQUENCE [LARGE SCALE GENOMIC DNA]</scope>
    <source>
        <strain evidence="2 3">ARSEF 7405</strain>
    </source>
</reference>
<proteinExistence type="predicted"/>
<organism evidence="2 3">
    <name type="scientific">Ascosphaera apis ARSEF 7405</name>
    <dbReference type="NCBI Taxonomy" id="392613"/>
    <lineage>
        <taxon>Eukaryota</taxon>
        <taxon>Fungi</taxon>
        <taxon>Dikarya</taxon>
        <taxon>Ascomycota</taxon>
        <taxon>Pezizomycotina</taxon>
        <taxon>Eurotiomycetes</taxon>
        <taxon>Eurotiomycetidae</taxon>
        <taxon>Onygenales</taxon>
        <taxon>Ascosphaeraceae</taxon>
        <taxon>Ascosphaera</taxon>
    </lineage>
</organism>
<dbReference type="Proteomes" id="UP000242877">
    <property type="component" value="Unassembled WGS sequence"/>
</dbReference>
<dbReference type="OrthoDB" id="5423067at2759"/>
<evidence type="ECO:0000256" key="1">
    <source>
        <dbReference type="SAM" id="MobiDB-lite"/>
    </source>
</evidence>
<dbReference type="VEuPathDB" id="FungiDB:AAP_05578"/>
<comment type="caution">
    <text evidence="2">The sequence shown here is derived from an EMBL/GenBank/DDBJ whole genome shotgun (WGS) entry which is preliminary data.</text>
</comment>
<feature type="compositionally biased region" description="Polar residues" evidence="1">
    <location>
        <begin position="20"/>
        <end position="30"/>
    </location>
</feature>
<accession>A0A167VGF8</accession>
<feature type="region of interest" description="Disordered" evidence="1">
    <location>
        <begin position="1"/>
        <end position="61"/>
    </location>
</feature>
<evidence type="ECO:0000313" key="2">
    <source>
        <dbReference type="EMBL" id="KZZ87495.1"/>
    </source>
</evidence>
<protein>
    <submittedName>
        <fullName evidence="2">Uncharacterized protein</fullName>
    </submittedName>
</protein>
<dbReference type="AlphaFoldDB" id="A0A167VGF8"/>
<evidence type="ECO:0000313" key="3">
    <source>
        <dbReference type="Proteomes" id="UP000242877"/>
    </source>
</evidence>
<gene>
    <name evidence="2" type="ORF">AAP_05578</name>
</gene>
<feature type="compositionally biased region" description="Polar residues" evidence="1">
    <location>
        <begin position="47"/>
        <end position="59"/>
    </location>
</feature>
<keyword evidence="3" id="KW-1185">Reference proteome</keyword>